<dbReference type="PROSITE" id="PS50089">
    <property type="entry name" value="ZF_RING_2"/>
    <property type="match status" value="1"/>
</dbReference>
<keyword evidence="9" id="KW-0479">Metal-binding</keyword>
<keyword evidence="14" id="KW-0472">Membrane</keyword>
<sequence>MLEAPYSSDEEQNAQGFSCRWRTSEFYDQECYRYFDCPSHLVERRLSADESGEPSLPRERVVEATETRSESTSPRASVDELPTSARDDTTPEPQQRDDTPVADPSVPLSGLSAGLATERERERERDNTARAIAVDSAPPPFRTSSLPIRTRVPSRSIDLRPTNQSSGDVWGESSDHGSRAFTASASAADSSGTSSPRTSARDQLSAMYAVDTDRMAGESGLHQSLIRPPEHERAESAVVLPRWQPDAEVTFCPICRAQFSIFVRKHHCRKCGRVVCNSCSPHRIIIPHQFIVRAPGSEVPLPPTLFFDNSGAGYVDMNGLSGGERVRLCNPCVPDPNTAPPQSPVSPTLSPRSERRRSRASLGSGGYPTAPPVNSRYGGVFAVGQSNDPYQFYTSRTRSITMDPTGQRAGGASSSSSSSRRRGSANYEVSSLNRLLAAGPSPFTMPNQHHLHRRRLTGEAGSSSRQRALPPPPQIAEEDECPVCHLELPSRQLPNFEALRESHITTCIQSHSTYGSPRAAADSTAPLPPPRRTGMYTYAATEKDCIDDAECTICLEEFTVGIPMARLECLCRFHRSCISAWFVNHPGRCPVHQHDGFGY</sequence>
<comment type="pathway">
    <text evidence="5">Protein modification; protein ubiquitination.</text>
</comment>
<dbReference type="CDD" id="cd16489">
    <property type="entry name" value="mRING-CH-C4HC2H_ZNRF"/>
    <property type="match status" value="1"/>
</dbReference>
<comment type="subcellular location">
    <subcellularLocation>
        <location evidence="3">Endosome</location>
    </subcellularLocation>
    <subcellularLocation>
        <location evidence="4">Lysosome</location>
    </subcellularLocation>
    <subcellularLocation>
        <location evidence="2">Membrane</location>
        <topology evidence="2">Peripheral membrane protein</topology>
    </subcellularLocation>
</comment>
<keyword evidence="21" id="KW-0418">Kinase</keyword>
<protein>
    <recommendedName>
        <fullName evidence="6">RING-type E3 ubiquitin transferase</fullName>
        <ecNumber evidence="6">2.3.2.27</ecNumber>
    </recommendedName>
</protein>
<dbReference type="InterPro" id="IPR051878">
    <property type="entry name" value="ZNRF_ubiq-protein_ligase"/>
</dbReference>
<evidence type="ECO:0000256" key="8">
    <source>
        <dbReference type="ARBA" id="ARBA00022707"/>
    </source>
</evidence>
<feature type="region of interest" description="Disordered" evidence="18">
    <location>
        <begin position="45"/>
        <end position="202"/>
    </location>
</feature>
<keyword evidence="7" id="KW-0808">Transferase</keyword>
<dbReference type="AlphaFoldDB" id="A0A9P8QHV0"/>
<feature type="compositionally biased region" description="Basic and acidic residues" evidence="18">
    <location>
        <begin position="85"/>
        <end position="99"/>
    </location>
</feature>
<feature type="compositionally biased region" description="Basic and acidic residues" evidence="18">
    <location>
        <begin position="117"/>
        <end position="128"/>
    </location>
</feature>
<reference evidence="21" key="1">
    <citation type="submission" date="2021-08" db="EMBL/GenBank/DDBJ databases">
        <title>Chromosome-Level Trichoderma cornu-damae using Hi-C Data.</title>
        <authorList>
            <person name="Kim C.S."/>
        </authorList>
    </citation>
    <scope>NUCLEOTIDE SEQUENCE</scope>
    <source>
        <strain evidence="21">KA19-0412C</strain>
    </source>
</reference>
<evidence type="ECO:0000256" key="14">
    <source>
        <dbReference type="ARBA" id="ARBA00023136"/>
    </source>
</evidence>
<proteinExistence type="predicted"/>
<dbReference type="OrthoDB" id="660555at2759"/>
<dbReference type="InterPro" id="IPR000306">
    <property type="entry name" value="Znf_FYVE"/>
</dbReference>
<feature type="compositionally biased region" description="Basic and acidic residues" evidence="18">
    <location>
        <begin position="56"/>
        <end position="69"/>
    </location>
</feature>
<dbReference type="Gene3D" id="3.30.40.10">
    <property type="entry name" value="Zinc/RING finger domain, C3HC4 (zinc finger)"/>
    <property type="match status" value="2"/>
</dbReference>
<dbReference type="GO" id="GO:0043161">
    <property type="term" value="P:proteasome-mediated ubiquitin-dependent protein catabolic process"/>
    <property type="evidence" value="ECO:0007669"/>
    <property type="project" value="TreeGrafter"/>
</dbReference>
<evidence type="ECO:0000313" key="21">
    <source>
        <dbReference type="EMBL" id="KAH6606641.1"/>
    </source>
</evidence>
<evidence type="ECO:0000256" key="13">
    <source>
        <dbReference type="ARBA" id="ARBA00022833"/>
    </source>
</evidence>
<dbReference type="SMART" id="SM00064">
    <property type="entry name" value="FYVE"/>
    <property type="match status" value="1"/>
</dbReference>
<keyword evidence="15" id="KW-0458">Lysosome</keyword>
<dbReference type="PROSITE" id="PS50178">
    <property type="entry name" value="ZF_FYVE"/>
    <property type="match status" value="1"/>
</dbReference>
<accession>A0A9P8QHV0</accession>
<evidence type="ECO:0000256" key="17">
    <source>
        <dbReference type="PROSITE-ProRule" id="PRU00175"/>
    </source>
</evidence>
<dbReference type="GO" id="GO:0061630">
    <property type="term" value="F:ubiquitin protein ligase activity"/>
    <property type="evidence" value="ECO:0007669"/>
    <property type="project" value="UniProtKB-EC"/>
</dbReference>
<dbReference type="InterPro" id="IPR001841">
    <property type="entry name" value="Znf_RING"/>
</dbReference>
<name>A0A9P8QHV0_9HYPO</name>
<evidence type="ECO:0000259" key="20">
    <source>
        <dbReference type="PROSITE" id="PS50178"/>
    </source>
</evidence>
<evidence type="ECO:0000256" key="16">
    <source>
        <dbReference type="ARBA" id="ARBA00023288"/>
    </source>
</evidence>
<dbReference type="EMBL" id="JAIWOZ010000004">
    <property type="protein sequence ID" value="KAH6606641.1"/>
    <property type="molecule type" value="Genomic_DNA"/>
</dbReference>
<evidence type="ECO:0000256" key="18">
    <source>
        <dbReference type="SAM" id="MobiDB-lite"/>
    </source>
</evidence>
<dbReference type="InterPro" id="IPR013083">
    <property type="entry name" value="Znf_RING/FYVE/PHD"/>
</dbReference>
<dbReference type="Pfam" id="PF01363">
    <property type="entry name" value="FYVE"/>
    <property type="match status" value="1"/>
</dbReference>
<dbReference type="GO" id="GO:0070936">
    <property type="term" value="P:protein K48-linked ubiquitination"/>
    <property type="evidence" value="ECO:0007669"/>
    <property type="project" value="TreeGrafter"/>
</dbReference>
<dbReference type="GO" id="GO:0008270">
    <property type="term" value="F:zinc ion binding"/>
    <property type="evidence" value="ECO:0007669"/>
    <property type="project" value="UniProtKB-KW"/>
</dbReference>
<keyword evidence="12" id="KW-0833">Ubl conjugation pathway</keyword>
<dbReference type="SUPFAM" id="SSF57850">
    <property type="entry name" value="RING/U-box"/>
    <property type="match status" value="1"/>
</dbReference>
<evidence type="ECO:0000256" key="15">
    <source>
        <dbReference type="ARBA" id="ARBA00023228"/>
    </source>
</evidence>
<evidence type="ECO:0000256" key="6">
    <source>
        <dbReference type="ARBA" id="ARBA00012483"/>
    </source>
</evidence>
<dbReference type="GO" id="GO:0016020">
    <property type="term" value="C:membrane"/>
    <property type="evidence" value="ECO:0007669"/>
    <property type="project" value="UniProtKB-SubCell"/>
</dbReference>
<dbReference type="InterPro" id="IPR011011">
    <property type="entry name" value="Znf_FYVE_PHD"/>
</dbReference>
<dbReference type="GO" id="GO:0016301">
    <property type="term" value="F:kinase activity"/>
    <property type="evidence" value="ECO:0007669"/>
    <property type="project" value="UniProtKB-KW"/>
</dbReference>
<evidence type="ECO:0000256" key="7">
    <source>
        <dbReference type="ARBA" id="ARBA00022679"/>
    </source>
</evidence>
<evidence type="ECO:0000256" key="3">
    <source>
        <dbReference type="ARBA" id="ARBA00004177"/>
    </source>
</evidence>
<evidence type="ECO:0000256" key="11">
    <source>
        <dbReference type="ARBA" id="ARBA00022771"/>
    </source>
</evidence>
<comment type="catalytic activity">
    <reaction evidence="1">
        <text>S-ubiquitinyl-[E2 ubiquitin-conjugating enzyme]-L-cysteine + [acceptor protein]-L-lysine = [E2 ubiquitin-conjugating enzyme]-L-cysteine + N(6)-ubiquitinyl-[acceptor protein]-L-lysine.</text>
        <dbReference type="EC" id="2.3.2.27"/>
    </reaction>
</comment>
<feature type="compositionally biased region" description="Pro residues" evidence="18">
    <location>
        <begin position="333"/>
        <end position="344"/>
    </location>
</feature>
<feature type="domain" description="FYVE-type" evidence="20">
    <location>
        <begin position="246"/>
        <end position="337"/>
    </location>
</feature>
<dbReference type="Proteomes" id="UP000827724">
    <property type="component" value="Unassembled WGS sequence"/>
</dbReference>
<dbReference type="EC" id="2.3.2.27" evidence="6"/>
<feature type="region of interest" description="Disordered" evidence="18">
    <location>
        <begin position="456"/>
        <end position="475"/>
    </location>
</feature>
<evidence type="ECO:0000256" key="4">
    <source>
        <dbReference type="ARBA" id="ARBA00004371"/>
    </source>
</evidence>
<gene>
    <name evidence="21" type="ORF">Trco_005794</name>
</gene>
<keyword evidence="11 17" id="KW-0863">Zinc-finger</keyword>
<evidence type="ECO:0000256" key="2">
    <source>
        <dbReference type="ARBA" id="ARBA00004170"/>
    </source>
</evidence>
<comment type="caution">
    <text evidence="21">The sequence shown here is derived from an EMBL/GenBank/DDBJ whole genome shotgun (WGS) entry which is preliminary data.</text>
</comment>
<evidence type="ECO:0000256" key="10">
    <source>
        <dbReference type="ARBA" id="ARBA00022753"/>
    </source>
</evidence>
<keyword evidence="10" id="KW-0967">Endosome</keyword>
<keyword evidence="16" id="KW-0449">Lipoprotein</keyword>
<feature type="domain" description="RING-type" evidence="19">
    <location>
        <begin position="551"/>
        <end position="593"/>
    </location>
</feature>
<evidence type="ECO:0000256" key="9">
    <source>
        <dbReference type="ARBA" id="ARBA00022723"/>
    </source>
</evidence>
<dbReference type="PANTHER" id="PTHR46661">
    <property type="entry name" value="E3 UBIQUITIN-PROTEIN LIGASE ZNRF1-LIKE PROTEIN"/>
    <property type="match status" value="1"/>
</dbReference>
<feature type="compositionally biased region" description="Low complexity" evidence="18">
    <location>
        <begin position="179"/>
        <end position="195"/>
    </location>
</feature>
<dbReference type="SUPFAM" id="SSF57903">
    <property type="entry name" value="FYVE/PHD zinc finger"/>
    <property type="match status" value="1"/>
</dbReference>
<feature type="region of interest" description="Disordered" evidence="18">
    <location>
        <begin position="331"/>
        <end position="374"/>
    </location>
</feature>
<dbReference type="PANTHER" id="PTHR46661:SF4">
    <property type="entry name" value="RING-TYPE DOMAIN-CONTAINING PROTEIN"/>
    <property type="match status" value="1"/>
</dbReference>
<feature type="region of interest" description="Disordered" evidence="18">
    <location>
        <begin position="398"/>
        <end position="428"/>
    </location>
</feature>
<evidence type="ECO:0000256" key="12">
    <source>
        <dbReference type="ARBA" id="ARBA00022786"/>
    </source>
</evidence>
<dbReference type="InterPro" id="IPR017455">
    <property type="entry name" value="Znf_FYVE-rel"/>
</dbReference>
<evidence type="ECO:0000256" key="5">
    <source>
        <dbReference type="ARBA" id="ARBA00004906"/>
    </source>
</evidence>
<keyword evidence="22" id="KW-1185">Reference proteome</keyword>
<evidence type="ECO:0000256" key="1">
    <source>
        <dbReference type="ARBA" id="ARBA00000900"/>
    </source>
</evidence>
<evidence type="ECO:0000313" key="22">
    <source>
        <dbReference type="Proteomes" id="UP000827724"/>
    </source>
</evidence>
<evidence type="ECO:0000259" key="19">
    <source>
        <dbReference type="PROSITE" id="PS50089"/>
    </source>
</evidence>
<keyword evidence="8" id="KW-0519">Myristate</keyword>
<keyword evidence="13" id="KW-0862">Zinc</keyword>
<dbReference type="SMART" id="SM00184">
    <property type="entry name" value="RING"/>
    <property type="match status" value="1"/>
</dbReference>
<dbReference type="GO" id="GO:0005768">
    <property type="term" value="C:endosome"/>
    <property type="evidence" value="ECO:0007669"/>
    <property type="project" value="UniProtKB-SubCell"/>
</dbReference>
<dbReference type="Pfam" id="PF13639">
    <property type="entry name" value="zf-RING_2"/>
    <property type="match status" value="1"/>
</dbReference>
<organism evidence="21 22">
    <name type="scientific">Trichoderma cornu-damae</name>
    <dbReference type="NCBI Taxonomy" id="654480"/>
    <lineage>
        <taxon>Eukaryota</taxon>
        <taxon>Fungi</taxon>
        <taxon>Dikarya</taxon>
        <taxon>Ascomycota</taxon>
        <taxon>Pezizomycotina</taxon>
        <taxon>Sordariomycetes</taxon>
        <taxon>Hypocreomycetidae</taxon>
        <taxon>Hypocreales</taxon>
        <taxon>Hypocreaceae</taxon>
        <taxon>Trichoderma</taxon>
    </lineage>
</organism>